<dbReference type="InterPro" id="IPR023346">
    <property type="entry name" value="Lysozyme-like_dom_sf"/>
</dbReference>
<evidence type="ECO:0000259" key="2">
    <source>
        <dbReference type="Pfam" id="PF01464"/>
    </source>
</evidence>
<protein>
    <submittedName>
        <fullName evidence="4">Soluble lytic murein transglycosylase</fullName>
    </submittedName>
</protein>
<comment type="similarity">
    <text evidence="1">Belongs to the transglycosylase Slt family.</text>
</comment>
<dbReference type="InterPro" id="IPR025392">
    <property type="entry name" value="DUF4124"/>
</dbReference>
<dbReference type="AlphaFoldDB" id="A0A1H0BSN1"/>
<evidence type="ECO:0000313" key="5">
    <source>
        <dbReference type="Proteomes" id="UP000199602"/>
    </source>
</evidence>
<evidence type="ECO:0000259" key="3">
    <source>
        <dbReference type="Pfam" id="PF13511"/>
    </source>
</evidence>
<reference evidence="4 5" key="1">
    <citation type="submission" date="2016-10" db="EMBL/GenBank/DDBJ databases">
        <authorList>
            <person name="de Groot N.N."/>
        </authorList>
    </citation>
    <scope>NUCLEOTIDE SEQUENCE [LARGE SCALE GENOMIC DNA]</scope>
    <source>
        <strain evidence="4 5">DSM 15269</strain>
    </source>
</reference>
<keyword evidence="5" id="KW-1185">Reference proteome</keyword>
<name>A0A1H0BSN1_9BACT</name>
<accession>A0A1H0BSN1</accession>
<dbReference type="STRING" id="206665.SAMN04488516_102276"/>
<dbReference type="SUPFAM" id="SSF53955">
    <property type="entry name" value="Lysozyme-like"/>
    <property type="match status" value="1"/>
</dbReference>
<dbReference type="PANTHER" id="PTHR37423">
    <property type="entry name" value="SOLUBLE LYTIC MUREIN TRANSGLYCOSYLASE-RELATED"/>
    <property type="match status" value="1"/>
</dbReference>
<dbReference type="Gene3D" id="1.10.530.10">
    <property type="match status" value="1"/>
</dbReference>
<dbReference type="Proteomes" id="UP000199602">
    <property type="component" value="Unassembled WGS sequence"/>
</dbReference>
<feature type="domain" description="DUF4124" evidence="3">
    <location>
        <begin position="5"/>
        <end position="37"/>
    </location>
</feature>
<dbReference type="InterPro" id="IPR008258">
    <property type="entry name" value="Transglycosylase_SLT_dom_1"/>
</dbReference>
<evidence type="ECO:0000256" key="1">
    <source>
        <dbReference type="ARBA" id="ARBA00007734"/>
    </source>
</evidence>
<feature type="domain" description="Transglycosylase SLT" evidence="2">
    <location>
        <begin position="57"/>
        <end position="164"/>
    </location>
</feature>
<dbReference type="Pfam" id="PF13511">
    <property type="entry name" value="DUF4124"/>
    <property type="match status" value="1"/>
</dbReference>
<proteinExistence type="inferred from homology"/>
<dbReference type="EMBL" id="FNIN01000002">
    <property type="protein sequence ID" value="SDN48652.1"/>
    <property type="molecule type" value="Genomic_DNA"/>
</dbReference>
<gene>
    <name evidence="4" type="ORF">SAMN04488516_102276</name>
</gene>
<dbReference type="Pfam" id="PF01464">
    <property type="entry name" value="SLT"/>
    <property type="match status" value="1"/>
</dbReference>
<sequence>MIWLFLSLSCWVWAETIYYYCDENGVYHFTDLPTSSKYKPFLVFRYHKYDPKKLDRLIKVYSKHYRLDPALVKAVIKVESNFEPEAESSKGAQGLMQITPITQKELDLDTPFDPASNIEAGIRYLKSLLNRFSSIELALAAYNAGPGNVKRYGGIPPFKETKEYVKKVLKIYQELKR</sequence>
<dbReference type="PANTHER" id="PTHR37423:SF2">
    <property type="entry name" value="MEMBRANE-BOUND LYTIC MUREIN TRANSGLYCOSYLASE C"/>
    <property type="match status" value="1"/>
</dbReference>
<dbReference type="CDD" id="cd16896">
    <property type="entry name" value="LT_Slt70-like"/>
    <property type="match status" value="1"/>
</dbReference>
<organism evidence="4 5">
    <name type="scientific">Desulfonauticus submarinus</name>
    <dbReference type="NCBI Taxonomy" id="206665"/>
    <lineage>
        <taxon>Bacteria</taxon>
        <taxon>Pseudomonadati</taxon>
        <taxon>Thermodesulfobacteriota</taxon>
        <taxon>Desulfovibrionia</taxon>
        <taxon>Desulfovibrionales</taxon>
        <taxon>Desulfonauticaceae</taxon>
        <taxon>Desulfonauticus</taxon>
    </lineage>
</organism>
<evidence type="ECO:0000313" key="4">
    <source>
        <dbReference type="EMBL" id="SDN48652.1"/>
    </source>
</evidence>